<dbReference type="AlphaFoldDB" id="K9W5B5"/>
<evidence type="ECO:0000256" key="3">
    <source>
        <dbReference type="ARBA" id="ARBA00023186"/>
    </source>
</evidence>
<dbReference type="PANTHER" id="PTHR35299">
    <property type="entry name" value="RUBISCO ACCUMULATION FACTOR 1"/>
    <property type="match status" value="1"/>
</dbReference>
<keyword evidence="12" id="KW-1185">Reference proteome</keyword>
<comment type="similarity">
    <text evidence="6">Belongs to the RAF family.</text>
</comment>
<name>K9W5B5_9CYAN</name>
<dbReference type="InterPro" id="IPR041358">
    <property type="entry name" value="Raf1_N"/>
</dbReference>
<dbReference type="GO" id="GO:0005737">
    <property type="term" value="C:cytoplasm"/>
    <property type="evidence" value="ECO:0007669"/>
    <property type="project" value="UniProtKB-SubCell"/>
</dbReference>
<dbReference type="InterPro" id="IPR040858">
    <property type="entry name" value="Raf1_C"/>
</dbReference>
<reference evidence="11 12" key="1">
    <citation type="submission" date="2012-06" db="EMBL/GenBank/DDBJ databases">
        <title>Finished chromosome of genome of Crinalium epipsammum PCC 9333.</title>
        <authorList>
            <consortium name="US DOE Joint Genome Institute"/>
            <person name="Gugger M."/>
            <person name="Coursin T."/>
            <person name="Rippka R."/>
            <person name="Tandeau De Marsac N."/>
            <person name="Huntemann M."/>
            <person name="Wei C.-L."/>
            <person name="Han J."/>
            <person name="Detter J.C."/>
            <person name="Han C."/>
            <person name="Tapia R."/>
            <person name="Davenport K."/>
            <person name="Daligault H."/>
            <person name="Erkkila T."/>
            <person name="Gu W."/>
            <person name="Munk A.C.C."/>
            <person name="Teshima H."/>
            <person name="Xu Y."/>
            <person name="Chain P."/>
            <person name="Chen A."/>
            <person name="Krypides N."/>
            <person name="Mavromatis K."/>
            <person name="Markowitz V."/>
            <person name="Szeto E."/>
            <person name="Ivanova N."/>
            <person name="Mikhailova N."/>
            <person name="Ovchinnikova G."/>
            <person name="Pagani I."/>
            <person name="Pati A."/>
            <person name="Goodwin L."/>
            <person name="Peters L."/>
            <person name="Pitluck S."/>
            <person name="Woyke T."/>
            <person name="Kerfeld C."/>
        </authorList>
    </citation>
    <scope>NUCLEOTIDE SEQUENCE [LARGE SCALE GENOMIC DNA]</scope>
    <source>
        <strain evidence="11 12">PCC 9333</strain>
    </source>
</reference>
<dbReference type="RefSeq" id="WP_015204740.1">
    <property type="nucleotide sequence ID" value="NC_019753.1"/>
</dbReference>
<evidence type="ECO:0000256" key="7">
    <source>
        <dbReference type="SAM" id="MobiDB-lite"/>
    </source>
</evidence>
<evidence type="ECO:0000259" key="10">
    <source>
        <dbReference type="Pfam" id="PF18579"/>
    </source>
</evidence>
<evidence type="ECO:0000313" key="11">
    <source>
        <dbReference type="EMBL" id="AFZ14640.1"/>
    </source>
</evidence>
<feature type="domain" description="Rubisco accumulation factor 1 alpha-helical" evidence="9">
    <location>
        <begin position="94"/>
        <end position="198"/>
    </location>
</feature>
<feature type="region of interest" description="Disordered" evidence="7">
    <location>
        <begin position="1"/>
        <end position="21"/>
    </location>
</feature>
<feature type="domain" description="Rubisco accumulation factor 1 helix turn helix" evidence="10">
    <location>
        <begin position="22"/>
        <end position="80"/>
    </location>
</feature>
<proteinExistence type="inferred from homology"/>
<dbReference type="GO" id="GO:0015979">
    <property type="term" value="P:photosynthesis"/>
    <property type="evidence" value="ECO:0007669"/>
    <property type="project" value="UniProtKB-KW"/>
</dbReference>
<dbReference type="HAMAP" id="MF_00856">
    <property type="entry name" value="Raf1"/>
    <property type="match status" value="1"/>
</dbReference>
<feature type="region of interest" description="C-terminal beta-sheet" evidence="6">
    <location>
        <begin position="224"/>
        <end position="350"/>
    </location>
</feature>
<evidence type="ECO:0000256" key="5">
    <source>
        <dbReference type="ARBA" id="ARBA00023859"/>
    </source>
</evidence>
<dbReference type="eggNOG" id="ENOG502Z7IG">
    <property type="taxonomic scope" value="Bacteria"/>
</dbReference>
<dbReference type="PANTHER" id="PTHR35299:SF6">
    <property type="entry name" value="RUBISCO ACCUMULATION FACTOR 1"/>
    <property type="match status" value="1"/>
</dbReference>
<dbReference type="Proteomes" id="UP000010472">
    <property type="component" value="Chromosome"/>
</dbReference>
<keyword evidence="4 6" id="KW-0120">Carbon dioxide fixation</keyword>
<dbReference type="HOGENOM" id="CLU_766477_0_0_3"/>
<evidence type="ECO:0000256" key="1">
    <source>
        <dbReference type="ARBA" id="ARBA00022490"/>
    </source>
</evidence>
<dbReference type="Pfam" id="PF18579">
    <property type="entry name" value="Raf1_HTH"/>
    <property type="match status" value="1"/>
</dbReference>
<protein>
    <recommendedName>
        <fullName evidence="5 6">RuBisCO accumulation factor 1</fullName>
    </recommendedName>
</protein>
<dbReference type="InterPro" id="IPR046382">
    <property type="entry name" value="Raf1_cyn"/>
</dbReference>
<feature type="region of interest" description="N-terminal alpha-helix" evidence="6">
    <location>
        <begin position="19"/>
        <end position="200"/>
    </location>
</feature>
<evidence type="ECO:0000256" key="4">
    <source>
        <dbReference type="ARBA" id="ARBA00023300"/>
    </source>
</evidence>
<keyword evidence="1 6" id="KW-0963">Cytoplasm</keyword>
<dbReference type="KEGG" id="cep:Cri9333_3830"/>
<evidence type="ECO:0000313" key="12">
    <source>
        <dbReference type="Proteomes" id="UP000010472"/>
    </source>
</evidence>
<comment type="domain">
    <text evidence="6">Has 3 domains, the N-terminal alpha-helical domain, an extended flexible linker and the C-terminal beta-sheet domain. The 2 C-terminal beta-sheet domains are swapped and pack against each other to form the dimer interface.</text>
</comment>
<comment type="subunit">
    <text evidence="6">Homodimer. Forms an RbcL(8)-Raf1(8) complex. Forms complexes of many stoichiometries with RbcL with and without RbcS. RbcX and Raf1 can bind simultaneously to RbcL.</text>
</comment>
<accession>K9W5B5</accession>
<evidence type="ECO:0000256" key="6">
    <source>
        <dbReference type="HAMAP-Rule" id="MF_00856"/>
    </source>
</evidence>
<dbReference type="GO" id="GO:0110102">
    <property type="term" value="P:ribulose bisphosphate carboxylase complex assembly"/>
    <property type="evidence" value="ECO:0007669"/>
    <property type="project" value="UniProtKB-UniRule"/>
</dbReference>
<keyword evidence="2 6" id="KW-0602">Photosynthesis</keyword>
<sequence length="364" mass="41273">MTETPSNLPDPSLQSAETTENPEDLLRLLRRKEGNWVVWGQACAKLQKLGYNTQAIFEATGFEPIQQNQIIVAAQVYNSMLNMGVSEEVRSHYGRIGSDSLYELRILNQAERATTAEFLHSRNLNSEAAKEVAKAVKDYSRFSQLPQGFTNHPGDAVAYSYWRLAKQQSDLQERSRLIARGLMFAHSQTARQQIEQLLTEFTITSQRPAPSLPIYRLEAEEELPRLIPLAGQLPITVAEFQQAKQIQPQGAFQTVRASANSAWVSIPGWQLVLKTEDPVAILCNNNQLPNQATAKSQETLLLIDRSQQEWDGNSYFFVEQSGQLQIQWFPDEPNIPLLGRLILILRPKNILDEDTNKDIWQIDE</sequence>
<dbReference type="EMBL" id="CP003620">
    <property type="protein sequence ID" value="AFZ14640.1"/>
    <property type="molecule type" value="Genomic_DNA"/>
</dbReference>
<dbReference type="InterPro" id="IPR037494">
    <property type="entry name" value="RAF1"/>
</dbReference>
<dbReference type="InterPro" id="IPR040781">
    <property type="entry name" value="Raf1_HTH"/>
</dbReference>
<evidence type="ECO:0000259" key="9">
    <source>
        <dbReference type="Pfam" id="PF18578"/>
    </source>
</evidence>
<dbReference type="PATRIC" id="fig|1173022.3.peg.4123"/>
<feature type="compositionally biased region" description="Polar residues" evidence="7">
    <location>
        <begin position="1"/>
        <end position="19"/>
    </location>
</feature>
<dbReference type="Pfam" id="PF18087">
    <property type="entry name" value="RuBisCo_chap_C"/>
    <property type="match status" value="1"/>
</dbReference>
<dbReference type="Pfam" id="PF18578">
    <property type="entry name" value="Raf1_N"/>
    <property type="match status" value="1"/>
</dbReference>
<gene>
    <name evidence="6" type="primary">raf1</name>
    <name evidence="11" type="ORF">Cri9333_3830</name>
</gene>
<dbReference type="STRING" id="1173022.Cri9333_3830"/>
<comment type="subcellular location">
    <subcellularLocation>
        <location evidence="6">Cytoplasm</location>
    </subcellularLocation>
</comment>
<feature type="domain" description="Rubisco accumulation factor 1 C-terminal" evidence="8">
    <location>
        <begin position="212"/>
        <end position="349"/>
    </location>
</feature>
<organism evidence="11 12">
    <name type="scientific">Crinalium epipsammum PCC 9333</name>
    <dbReference type="NCBI Taxonomy" id="1173022"/>
    <lineage>
        <taxon>Bacteria</taxon>
        <taxon>Bacillati</taxon>
        <taxon>Cyanobacteriota</taxon>
        <taxon>Cyanophyceae</taxon>
        <taxon>Gomontiellales</taxon>
        <taxon>Gomontiellaceae</taxon>
        <taxon>Crinalium</taxon>
    </lineage>
</organism>
<keyword evidence="3 6" id="KW-0143">Chaperone</keyword>
<evidence type="ECO:0000259" key="8">
    <source>
        <dbReference type="Pfam" id="PF18087"/>
    </source>
</evidence>
<dbReference type="GO" id="GO:0015977">
    <property type="term" value="P:carbon fixation"/>
    <property type="evidence" value="ECO:0007669"/>
    <property type="project" value="UniProtKB-UniRule"/>
</dbReference>
<comment type="function">
    <text evidence="6">A major RuBisCO chaperone. Acts after GroEL-GroES chaperonin to fold and/or assemble the large subunit of RuBisCO (ccbL, rbcL). Cooperates with RbcX in RbcL folding, plays the major role in assembly of dimers into RbcL(8)-Raf1(8) intermediate complexes. RbcS replaces Raf1, leading to holoenzyme formation.</text>
</comment>
<evidence type="ECO:0000256" key="2">
    <source>
        <dbReference type="ARBA" id="ARBA00022531"/>
    </source>
</evidence>